<dbReference type="EC" id="2.4.99.23" evidence="10"/>
<evidence type="ECO:0000313" key="15">
    <source>
        <dbReference type="Proteomes" id="UP000268192"/>
    </source>
</evidence>
<evidence type="ECO:0000313" key="14">
    <source>
        <dbReference type="EMBL" id="AZN71331.1"/>
    </source>
</evidence>
<name>A0A3Q8XPN3_9HYPH</name>
<evidence type="ECO:0000256" key="5">
    <source>
        <dbReference type="ARBA" id="ARBA00022676"/>
    </source>
</evidence>
<keyword evidence="6 14" id="KW-0808">Transferase</keyword>
<keyword evidence="4" id="KW-0997">Cell inner membrane</keyword>
<organism evidence="14 15">
    <name type="scientific">Georhizobium profundi</name>
    <dbReference type="NCBI Taxonomy" id="2341112"/>
    <lineage>
        <taxon>Bacteria</taxon>
        <taxon>Pseudomonadati</taxon>
        <taxon>Pseudomonadota</taxon>
        <taxon>Alphaproteobacteria</taxon>
        <taxon>Hyphomicrobiales</taxon>
        <taxon>Rhizobiaceae</taxon>
        <taxon>Georhizobium</taxon>
    </lineage>
</organism>
<dbReference type="NCBIfam" id="TIGR02193">
    <property type="entry name" value="heptsyl_trn_I"/>
    <property type="match status" value="1"/>
</dbReference>
<sequence length="334" mass="36364">MKVLVVKTSSMGDVIHTLPALTDAAEALPGIVFDWVVEEAFHEVPAWHPSVRKVIPVAIRRWRKAPLKAFSSGEWGRYRTALAAERYDAVIDAQGLLKSTLLATRLAKGKRFGMDRASAREPAAALFYDRGIVVPKGVHAVDRTRRLFAGAIGYRMPEGRGRYGIEVPTSADAEGVPYLVFLHGTTRHEKHWPEVYWAELIALALAEGFRIKLVWGNAAEQARAERLASAGPMVEVLPRSSLTTIAQVLSQAAGIVSVDTGLSHLAAALGRPNVVLFGPTDPGLVGGYGERQVCLEARHFQPSGRDVDPAIFAPLTPEIVLSTLDRLLKSEEAR</sequence>
<evidence type="ECO:0000256" key="6">
    <source>
        <dbReference type="ARBA" id="ARBA00022679"/>
    </source>
</evidence>
<keyword evidence="3" id="KW-1003">Cell membrane</keyword>
<dbReference type="InterPro" id="IPR051199">
    <property type="entry name" value="LPS_LOS_Heptosyltrfase"/>
</dbReference>
<comment type="catalytic activity">
    <reaction evidence="13">
        <text>an alpha-Kdo-(2-&gt;4)-alpha-Kdo-(2-&gt;6)-lipid A + ADP-L-glycero-beta-D-manno-heptose = an L-alpha-D-Hep-(1-&gt;5)-[alpha-Kdo-(2-&gt;4)]-alpha-Kdo-(2-&gt;6)-lipid A + ADP + H(+)</text>
        <dbReference type="Rhea" id="RHEA:74067"/>
        <dbReference type="ChEBI" id="CHEBI:15378"/>
        <dbReference type="ChEBI" id="CHEBI:61506"/>
        <dbReference type="ChEBI" id="CHEBI:176431"/>
        <dbReference type="ChEBI" id="CHEBI:193068"/>
        <dbReference type="ChEBI" id="CHEBI:456216"/>
        <dbReference type="EC" id="2.4.99.23"/>
    </reaction>
</comment>
<dbReference type="NCBIfam" id="NF008204">
    <property type="entry name" value="PRK10964.1"/>
    <property type="match status" value="1"/>
</dbReference>
<evidence type="ECO:0000256" key="12">
    <source>
        <dbReference type="ARBA" id="ARBA00044330"/>
    </source>
</evidence>
<dbReference type="RefSeq" id="WP_126009561.1">
    <property type="nucleotide sequence ID" value="NZ_CP032509.1"/>
</dbReference>
<dbReference type="Proteomes" id="UP000268192">
    <property type="component" value="Chromosome"/>
</dbReference>
<dbReference type="AlphaFoldDB" id="A0A3Q8XPN3"/>
<dbReference type="OrthoDB" id="9807356at2"/>
<evidence type="ECO:0000256" key="11">
    <source>
        <dbReference type="ARBA" id="ARBA00044190"/>
    </source>
</evidence>
<evidence type="ECO:0000256" key="10">
    <source>
        <dbReference type="ARBA" id="ARBA00044041"/>
    </source>
</evidence>
<evidence type="ECO:0000256" key="7">
    <source>
        <dbReference type="ARBA" id="ARBA00022985"/>
    </source>
</evidence>
<gene>
    <name evidence="14" type="primary">rfaC</name>
    <name evidence="14" type="ORF">D5400_08670</name>
</gene>
<dbReference type="PANTHER" id="PTHR30160:SF19">
    <property type="entry name" value="LIPOPOLYSACCHARIDE HEPTOSYLTRANSFERASE 1"/>
    <property type="match status" value="1"/>
</dbReference>
<evidence type="ECO:0000256" key="8">
    <source>
        <dbReference type="ARBA" id="ARBA00023136"/>
    </source>
</evidence>
<dbReference type="Pfam" id="PF01075">
    <property type="entry name" value="Glyco_transf_9"/>
    <property type="match status" value="1"/>
</dbReference>
<keyword evidence="5" id="KW-0328">Glycosyltransferase</keyword>
<dbReference type="GO" id="GO:0005886">
    <property type="term" value="C:plasma membrane"/>
    <property type="evidence" value="ECO:0007669"/>
    <property type="project" value="UniProtKB-SubCell"/>
</dbReference>
<evidence type="ECO:0000256" key="2">
    <source>
        <dbReference type="ARBA" id="ARBA00004713"/>
    </source>
</evidence>
<dbReference type="Gene3D" id="3.40.50.2000">
    <property type="entry name" value="Glycogen Phosphorylase B"/>
    <property type="match status" value="2"/>
</dbReference>
<evidence type="ECO:0000256" key="4">
    <source>
        <dbReference type="ARBA" id="ARBA00022519"/>
    </source>
</evidence>
<comment type="pathway">
    <text evidence="2">Bacterial outer membrane biogenesis; LPS core biosynthesis.</text>
</comment>
<dbReference type="GO" id="GO:0008713">
    <property type="term" value="F:ADP-heptose-lipopolysaccharide heptosyltransferase activity"/>
    <property type="evidence" value="ECO:0007669"/>
    <property type="project" value="TreeGrafter"/>
</dbReference>
<keyword evidence="15" id="KW-1185">Reference proteome</keyword>
<dbReference type="SUPFAM" id="SSF53756">
    <property type="entry name" value="UDP-Glycosyltransferase/glycogen phosphorylase"/>
    <property type="match status" value="1"/>
</dbReference>
<dbReference type="GO" id="GO:0009244">
    <property type="term" value="P:lipopolysaccharide core region biosynthetic process"/>
    <property type="evidence" value="ECO:0007669"/>
    <property type="project" value="InterPro"/>
</dbReference>
<dbReference type="KEGG" id="abaw:D5400_08670"/>
<dbReference type="GO" id="GO:0005829">
    <property type="term" value="C:cytosol"/>
    <property type="evidence" value="ECO:0007669"/>
    <property type="project" value="TreeGrafter"/>
</dbReference>
<keyword evidence="7" id="KW-0448">Lipopolysaccharide biosynthesis</keyword>
<keyword evidence="8" id="KW-0472">Membrane</keyword>
<comment type="subcellular location">
    <subcellularLocation>
        <location evidence="1">Cell inner membrane</location>
        <topology evidence="1">Peripheral membrane protein</topology>
        <orientation evidence="1">Cytoplasmic side</orientation>
    </subcellularLocation>
</comment>
<dbReference type="InterPro" id="IPR002201">
    <property type="entry name" value="Glyco_trans_9"/>
</dbReference>
<evidence type="ECO:0000256" key="9">
    <source>
        <dbReference type="ARBA" id="ARBA00043995"/>
    </source>
</evidence>
<evidence type="ECO:0000256" key="3">
    <source>
        <dbReference type="ARBA" id="ARBA00022475"/>
    </source>
</evidence>
<dbReference type="InterPro" id="IPR011908">
    <property type="entry name" value="LipoPS_heptosylTferase-I"/>
</dbReference>
<comment type="similarity">
    <text evidence="9">Belongs to the glycosyltransferase 9 family.</text>
</comment>
<protein>
    <recommendedName>
        <fullName evidence="11">Lipopolysaccharide heptosyltransferase 1</fullName>
        <ecNumber evidence="10">2.4.99.23</ecNumber>
    </recommendedName>
    <alternativeName>
        <fullName evidence="12">ADP-heptose:lipopolysaccharide heptosyltransferase I</fullName>
    </alternativeName>
</protein>
<dbReference type="EMBL" id="CP032509">
    <property type="protein sequence ID" value="AZN71331.1"/>
    <property type="molecule type" value="Genomic_DNA"/>
</dbReference>
<proteinExistence type="inferred from homology"/>
<evidence type="ECO:0000256" key="13">
    <source>
        <dbReference type="ARBA" id="ARBA00049201"/>
    </source>
</evidence>
<dbReference type="PANTHER" id="PTHR30160">
    <property type="entry name" value="TETRAACYLDISACCHARIDE 4'-KINASE-RELATED"/>
    <property type="match status" value="1"/>
</dbReference>
<accession>A0A3Q8XPN3</accession>
<dbReference type="CDD" id="cd03789">
    <property type="entry name" value="GT9_LPS_heptosyltransferase"/>
    <property type="match status" value="1"/>
</dbReference>
<reference evidence="14 15" key="1">
    <citation type="submission" date="2018-09" db="EMBL/GenBank/DDBJ databases">
        <title>Marinorhizobium profundi gen. nov., sp. nov., isolated from a deep-sea sediment sample from the New Britain Trench and proposal of Marinorhizobiaceae fam. nov. in the order Rhizobiales of the class Alphaproteobacteria.</title>
        <authorList>
            <person name="Cao J."/>
        </authorList>
    </citation>
    <scope>NUCLEOTIDE SEQUENCE [LARGE SCALE GENOMIC DNA]</scope>
    <source>
        <strain evidence="14 15">WS11</strain>
    </source>
</reference>
<evidence type="ECO:0000256" key="1">
    <source>
        <dbReference type="ARBA" id="ARBA00004515"/>
    </source>
</evidence>